<evidence type="ECO:0000256" key="6">
    <source>
        <dbReference type="SAM" id="MobiDB-lite"/>
    </source>
</evidence>
<dbReference type="AlphaFoldDB" id="A0A9P5SCQ8"/>
<comment type="subcellular location">
    <subcellularLocation>
        <location evidence="1">Membrane</location>
        <topology evidence="1">Multi-pass membrane protein</topology>
    </subcellularLocation>
</comment>
<dbReference type="PANTHER" id="PTHR10165">
    <property type="entry name" value="LIPID PHOSPHATE PHOSPHATASE"/>
    <property type="match status" value="1"/>
</dbReference>
<gene>
    <name evidence="9" type="ORF">BG006_010869</name>
</gene>
<comment type="caution">
    <text evidence="9">The sequence shown here is derived from an EMBL/GenBank/DDBJ whole genome shotgun (WGS) entry which is preliminary data.</text>
</comment>
<feature type="compositionally biased region" description="Basic and acidic residues" evidence="6">
    <location>
        <begin position="308"/>
        <end position="318"/>
    </location>
</feature>
<feature type="transmembrane region" description="Helical" evidence="7">
    <location>
        <begin position="173"/>
        <end position="191"/>
    </location>
</feature>
<dbReference type="PANTHER" id="PTHR10165:SF35">
    <property type="entry name" value="RE23632P"/>
    <property type="match status" value="1"/>
</dbReference>
<dbReference type="InterPro" id="IPR043216">
    <property type="entry name" value="PAP-like"/>
</dbReference>
<comment type="similarity">
    <text evidence="2">Belongs to the PA-phosphatase related phosphoesterase family.</text>
</comment>
<feature type="transmembrane region" description="Helical" evidence="7">
    <location>
        <begin position="234"/>
        <end position="253"/>
    </location>
</feature>
<proteinExistence type="inferred from homology"/>
<evidence type="ECO:0000256" key="2">
    <source>
        <dbReference type="ARBA" id="ARBA00008816"/>
    </source>
</evidence>
<sequence length="340" mass="37803">MFSSMRPQARTKALFLSYIKDWVLAIIVLAAFAAVDRLEPFHRQFSVSDMTIQHPYAKKETVPIWLCGVLAFILPGAIISAIAIFKRKSYHDLHNGLLGLVLTQALVLCVIDSVKIAVGRPRPDFLDRCLSIYDNEAAGSPLSLLTDPVNMLSTSAICTRRDLLRDGFKSFPSGHASFSFGGLGYLSMYLAGKLKLFDERGHIYKSVVVLAPLILASLITTSRVSDYRHHWHDVTVGAFVGSVFAVFSYRQYYPSLAVLKSGRPFAPRVIEELLPAVLLPRHHARDQHEDEANQDSATFRESFLSTDGHSHPYNRDTAVDIGDATSMDDLTNNAAKPPRR</sequence>
<dbReference type="GO" id="GO:0008195">
    <property type="term" value="F:phosphatidate phosphatase activity"/>
    <property type="evidence" value="ECO:0007669"/>
    <property type="project" value="TreeGrafter"/>
</dbReference>
<evidence type="ECO:0000256" key="1">
    <source>
        <dbReference type="ARBA" id="ARBA00004141"/>
    </source>
</evidence>
<keyword evidence="10" id="KW-1185">Reference proteome</keyword>
<dbReference type="CDD" id="cd03390">
    <property type="entry name" value="PAP2_containing_1_like"/>
    <property type="match status" value="1"/>
</dbReference>
<dbReference type="InterPro" id="IPR036938">
    <property type="entry name" value="PAP2/HPO_sf"/>
</dbReference>
<evidence type="ECO:0000313" key="10">
    <source>
        <dbReference type="Proteomes" id="UP000696485"/>
    </source>
</evidence>
<feature type="domain" description="Phosphatidic acid phosphatase type 2/haloperoxidase" evidence="8">
    <location>
        <begin position="97"/>
        <end position="249"/>
    </location>
</feature>
<keyword evidence="4 7" id="KW-1133">Transmembrane helix</keyword>
<protein>
    <recommendedName>
        <fullName evidence="8">Phosphatidic acid phosphatase type 2/haloperoxidase domain-containing protein</fullName>
    </recommendedName>
</protein>
<dbReference type="Proteomes" id="UP000696485">
    <property type="component" value="Unassembled WGS sequence"/>
</dbReference>
<dbReference type="Gene3D" id="1.20.144.10">
    <property type="entry name" value="Phosphatidic acid phosphatase type 2/haloperoxidase"/>
    <property type="match status" value="1"/>
</dbReference>
<evidence type="ECO:0000256" key="5">
    <source>
        <dbReference type="ARBA" id="ARBA00023136"/>
    </source>
</evidence>
<organism evidence="9 10">
    <name type="scientific">Podila minutissima</name>
    <dbReference type="NCBI Taxonomy" id="64525"/>
    <lineage>
        <taxon>Eukaryota</taxon>
        <taxon>Fungi</taxon>
        <taxon>Fungi incertae sedis</taxon>
        <taxon>Mucoromycota</taxon>
        <taxon>Mortierellomycotina</taxon>
        <taxon>Mortierellomycetes</taxon>
        <taxon>Mortierellales</taxon>
        <taxon>Mortierellaceae</taxon>
        <taxon>Podila</taxon>
    </lineage>
</organism>
<dbReference type="InterPro" id="IPR000326">
    <property type="entry name" value="PAP2/HPO"/>
</dbReference>
<dbReference type="SUPFAM" id="SSF48317">
    <property type="entry name" value="Acid phosphatase/Vanadium-dependent haloperoxidase"/>
    <property type="match status" value="1"/>
</dbReference>
<keyword evidence="3 7" id="KW-0812">Transmembrane</keyword>
<name>A0A9P5SCQ8_9FUNG</name>
<evidence type="ECO:0000256" key="7">
    <source>
        <dbReference type="SAM" id="Phobius"/>
    </source>
</evidence>
<evidence type="ECO:0000259" key="8">
    <source>
        <dbReference type="SMART" id="SM00014"/>
    </source>
</evidence>
<dbReference type="Pfam" id="PF01569">
    <property type="entry name" value="PAP2"/>
    <property type="match status" value="1"/>
</dbReference>
<feature type="transmembrane region" description="Helical" evidence="7">
    <location>
        <begin position="97"/>
        <end position="118"/>
    </location>
</feature>
<evidence type="ECO:0000313" key="9">
    <source>
        <dbReference type="EMBL" id="KAF9325645.1"/>
    </source>
</evidence>
<feature type="region of interest" description="Disordered" evidence="6">
    <location>
        <begin position="305"/>
        <end position="340"/>
    </location>
</feature>
<reference evidence="9" key="1">
    <citation type="journal article" date="2020" name="Fungal Divers.">
        <title>Resolving the Mortierellaceae phylogeny through synthesis of multi-gene phylogenetics and phylogenomics.</title>
        <authorList>
            <person name="Vandepol N."/>
            <person name="Liber J."/>
            <person name="Desiro A."/>
            <person name="Na H."/>
            <person name="Kennedy M."/>
            <person name="Barry K."/>
            <person name="Grigoriev I.V."/>
            <person name="Miller A.N."/>
            <person name="O'Donnell K."/>
            <person name="Stajich J.E."/>
            <person name="Bonito G."/>
        </authorList>
    </citation>
    <scope>NUCLEOTIDE SEQUENCE</scope>
    <source>
        <strain evidence="9">NVP1</strain>
    </source>
</reference>
<feature type="transmembrane region" description="Helical" evidence="7">
    <location>
        <begin position="203"/>
        <end position="222"/>
    </location>
</feature>
<dbReference type="SMART" id="SM00014">
    <property type="entry name" value="acidPPc"/>
    <property type="match status" value="1"/>
</dbReference>
<dbReference type="EMBL" id="JAAAUY010000893">
    <property type="protein sequence ID" value="KAF9325645.1"/>
    <property type="molecule type" value="Genomic_DNA"/>
</dbReference>
<keyword evidence="5 7" id="KW-0472">Membrane</keyword>
<feature type="transmembrane region" description="Helical" evidence="7">
    <location>
        <begin position="62"/>
        <end position="85"/>
    </location>
</feature>
<accession>A0A9P5SCQ8</accession>
<dbReference type="GO" id="GO:0016020">
    <property type="term" value="C:membrane"/>
    <property type="evidence" value="ECO:0007669"/>
    <property type="project" value="UniProtKB-SubCell"/>
</dbReference>
<dbReference type="GO" id="GO:0046839">
    <property type="term" value="P:phospholipid dephosphorylation"/>
    <property type="evidence" value="ECO:0007669"/>
    <property type="project" value="TreeGrafter"/>
</dbReference>
<evidence type="ECO:0000256" key="3">
    <source>
        <dbReference type="ARBA" id="ARBA00022692"/>
    </source>
</evidence>
<dbReference type="GO" id="GO:0006644">
    <property type="term" value="P:phospholipid metabolic process"/>
    <property type="evidence" value="ECO:0007669"/>
    <property type="project" value="InterPro"/>
</dbReference>
<evidence type="ECO:0000256" key="4">
    <source>
        <dbReference type="ARBA" id="ARBA00022989"/>
    </source>
</evidence>